<dbReference type="Gene3D" id="3.40.50.720">
    <property type="entry name" value="NAD(P)-binding Rossmann-like Domain"/>
    <property type="match status" value="1"/>
</dbReference>
<comment type="similarity">
    <text evidence="1">Belongs to the short-chain dehydrogenases/reductases (SDR) family.</text>
</comment>
<dbReference type="PANTHER" id="PTHR24320">
    <property type="entry name" value="RETINOL DEHYDROGENASE"/>
    <property type="match status" value="1"/>
</dbReference>
<reference evidence="5" key="1">
    <citation type="journal article" date="2019" name="Int. J. Syst. Evol. Microbiol.">
        <title>The Global Catalogue of Microorganisms (GCM) 10K type strain sequencing project: providing services to taxonomists for standard genome sequencing and annotation.</title>
        <authorList>
            <consortium name="The Broad Institute Genomics Platform"/>
            <consortium name="The Broad Institute Genome Sequencing Center for Infectious Disease"/>
            <person name="Wu L."/>
            <person name="Ma J."/>
        </authorList>
    </citation>
    <scope>NUCLEOTIDE SEQUENCE [LARGE SCALE GENOMIC DNA]</scope>
    <source>
        <strain evidence="5">NBRC 108894</strain>
    </source>
</reference>
<dbReference type="Pfam" id="PF00106">
    <property type="entry name" value="adh_short"/>
    <property type="match status" value="1"/>
</dbReference>
<evidence type="ECO:0000313" key="4">
    <source>
        <dbReference type="EMBL" id="GMA96363.1"/>
    </source>
</evidence>
<keyword evidence="2" id="KW-0560">Oxidoreductase</keyword>
<dbReference type="Proteomes" id="UP001157034">
    <property type="component" value="Unassembled WGS sequence"/>
</dbReference>
<proteinExistence type="inferred from homology"/>
<evidence type="ECO:0000313" key="5">
    <source>
        <dbReference type="Proteomes" id="UP001157034"/>
    </source>
</evidence>
<feature type="region of interest" description="Disordered" evidence="3">
    <location>
        <begin position="242"/>
        <end position="273"/>
    </location>
</feature>
<dbReference type="PANTHER" id="PTHR24320:SF148">
    <property type="entry name" value="NAD(P)-BINDING ROSSMANN-FOLD SUPERFAMILY PROTEIN"/>
    <property type="match status" value="1"/>
</dbReference>
<dbReference type="InterPro" id="IPR036291">
    <property type="entry name" value="NAD(P)-bd_dom_sf"/>
</dbReference>
<dbReference type="InterPro" id="IPR002347">
    <property type="entry name" value="SDR_fam"/>
</dbReference>
<dbReference type="InterPro" id="IPR020904">
    <property type="entry name" value="Sc_DH/Rdtase_CS"/>
</dbReference>
<evidence type="ECO:0000256" key="3">
    <source>
        <dbReference type="SAM" id="MobiDB-lite"/>
    </source>
</evidence>
<evidence type="ECO:0008006" key="6">
    <source>
        <dbReference type="Google" id="ProtNLM"/>
    </source>
</evidence>
<dbReference type="PRINTS" id="PR00081">
    <property type="entry name" value="GDHRDH"/>
</dbReference>
<accession>A0ABQ6KA55</accession>
<protein>
    <recommendedName>
        <fullName evidence="6">SDR family NAD(P)-dependent oxidoreductase</fullName>
    </recommendedName>
</protein>
<dbReference type="SUPFAM" id="SSF51735">
    <property type="entry name" value="NAD(P)-binding Rossmann-fold domains"/>
    <property type="match status" value="1"/>
</dbReference>
<dbReference type="PROSITE" id="PS00061">
    <property type="entry name" value="ADH_SHORT"/>
    <property type="match status" value="1"/>
</dbReference>
<evidence type="ECO:0000256" key="2">
    <source>
        <dbReference type="ARBA" id="ARBA00023002"/>
    </source>
</evidence>
<keyword evidence="5" id="KW-1185">Reference proteome</keyword>
<comment type="caution">
    <text evidence="4">The sequence shown here is derived from an EMBL/GenBank/DDBJ whole genome shotgun (WGS) entry which is preliminary data.</text>
</comment>
<gene>
    <name evidence="4" type="ORF">GCM10025881_31870</name>
</gene>
<dbReference type="RefSeq" id="WP_284254959.1">
    <property type="nucleotide sequence ID" value="NZ_BSVB01000001.1"/>
</dbReference>
<name>A0ABQ6KA55_9MICO</name>
<dbReference type="EMBL" id="BSVB01000001">
    <property type="protein sequence ID" value="GMA96363.1"/>
    <property type="molecule type" value="Genomic_DNA"/>
</dbReference>
<evidence type="ECO:0000256" key="1">
    <source>
        <dbReference type="ARBA" id="ARBA00006484"/>
    </source>
</evidence>
<sequence length="324" mass="35205">MLIVITGASSGIGRAGAVMLHELGHDVVVVGRDPARTAAVATEVGGESFVADFDRLDDVRELAARLTDAYPRIDVLANNAGGVVARRELTADGVERTWQSNVLAPFVLTNALLPRLRASRSRVIFTGSNANRWGVVVPDDPNRDGRPWLRGLPAYGTAKRADIMLARQYAKREPELRSFSFHPGPVATRFGGLDRGPLAPLIRRAILTPEQGARLLVMLASSDVTAPSGTYFAGRHWDRGSRARPWMTPRATGSGPPSRRRRRRSADSPPGVRGAPGWCVLETRCELRLTVRRSSHGVRRAPAREPPRCATGRSGSQRLPAPSR</sequence>
<feature type="region of interest" description="Disordered" evidence="3">
    <location>
        <begin position="294"/>
        <end position="324"/>
    </location>
</feature>
<organism evidence="4 5">
    <name type="scientific">Pseudolysinimonas kribbensis</name>
    <dbReference type="NCBI Taxonomy" id="433641"/>
    <lineage>
        <taxon>Bacteria</taxon>
        <taxon>Bacillati</taxon>
        <taxon>Actinomycetota</taxon>
        <taxon>Actinomycetes</taxon>
        <taxon>Micrococcales</taxon>
        <taxon>Microbacteriaceae</taxon>
        <taxon>Pseudolysinimonas</taxon>
    </lineage>
</organism>